<dbReference type="InterPro" id="IPR052357">
    <property type="entry name" value="Orn_Lys_Arg_decarboxylase-I"/>
</dbReference>
<dbReference type="EMBL" id="QPJT01000001">
    <property type="protein sequence ID" value="RCX20939.1"/>
    <property type="molecule type" value="Genomic_DNA"/>
</dbReference>
<name>A0A369BHA4_9FIRM</name>
<dbReference type="SUPFAM" id="SSF55904">
    <property type="entry name" value="Ornithine decarboxylase C-terminal domain"/>
    <property type="match status" value="1"/>
</dbReference>
<evidence type="ECO:0000256" key="1">
    <source>
        <dbReference type="ARBA" id="ARBA00001933"/>
    </source>
</evidence>
<dbReference type="PROSITE" id="PS00703">
    <property type="entry name" value="OKR_DC_1"/>
    <property type="match status" value="1"/>
</dbReference>
<feature type="domain" description="Orn/Lys/Arg decarboxylases family 1 pyridoxal-P attachment site" evidence="6">
    <location>
        <begin position="252"/>
        <end position="266"/>
    </location>
</feature>
<evidence type="ECO:0000256" key="4">
    <source>
        <dbReference type="ARBA" id="ARBA00022898"/>
    </source>
</evidence>
<dbReference type="InterPro" id="IPR015424">
    <property type="entry name" value="PyrdxlP-dep_Trfase"/>
</dbReference>
<dbReference type="Proteomes" id="UP000253034">
    <property type="component" value="Unassembled WGS sequence"/>
</dbReference>
<accession>A0A369BHA4</accession>
<dbReference type="Gene3D" id="3.40.640.10">
    <property type="entry name" value="Type I PLP-dependent aspartate aminotransferase-like (Major domain)"/>
    <property type="match status" value="1"/>
</dbReference>
<reference evidence="7 8" key="1">
    <citation type="submission" date="2018-07" db="EMBL/GenBank/DDBJ databases">
        <title>Genomic Encyclopedia of Type Strains, Phase IV (KMG-IV): sequencing the most valuable type-strain genomes for metagenomic binning, comparative biology and taxonomic classification.</title>
        <authorList>
            <person name="Goeker M."/>
        </authorList>
    </citation>
    <scope>NUCLEOTIDE SEQUENCE [LARGE SCALE GENOMIC DNA]</scope>
    <source>
        <strain evidence="7 8">DSM 27016</strain>
    </source>
</reference>
<keyword evidence="4" id="KW-0663">Pyridoxal phosphate</keyword>
<sequence length="514" mass="56814">MKLIFIRRAADNILITVFYELAFGGEDSELTRLDQKRTPLFDAVKKYVDDKVIQFHVPGHKQGRGIRELSDYVGERVLQMDANGMEDLDYANNPTGVILEAERLMANAFGAQNAYFLVNGTSAGVQAMIMSACEPGDKIIIPRNAHKSTIGGIILSGAMPVYIQPEINERLGIAMGITEESFKKIIKEHPHSKAVFLINPTYYGAVSDLKAIVRIAHRHDMAVLVDEAHGAHMSFHDDFPLTAMEVGADMSAASMHKTAGSMTQSSVLLLRSDMISPQKVKQVLNLTYTSSASYLLMCSLDIARKQLATSGSDMLENTLEMARWARREINSIKGLYAFGEELKGTPGCHDFDETKLGINVRGLGYTGYQMEAKLRKEYNIQIELSDLCNILAIVSIGDRREDLQALINALSDISSKVGDVEYKNTVIIPQNPKMIVSPRDAFYSPKKMIPLEESIGEIAGEMVMAYPPGIPVICMGERITKDIVEYIGVLKQEKCELQGTSDPYVNYISVLGAE</sequence>
<evidence type="ECO:0000259" key="6">
    <source>
        <dbReference type="PROSITE" id="PS00703"/>
    </source>
</evidence>
<protein>
    <submittedName>
        <fullName evidence="7">Arginine decarboxylase</fullName>
    </submittedName>
</protein>
<evidence type="ECO:0000256" key="3">
    <source>
        <dbReference type="ARBA" id="ARBA00022793"/>
    </source>
</evidence>
<dbReference type="AlphaFoldDB" id="A0A369BHA4"/>
<dbReference type="OrthoDB" id="9815233at2"/>
<dbReference type="Pfam" id="PF03711">
    <property type="entry name" value="OKR_DC_1_C"/>
    <property type="match status" value="1"/>
</dbReference>
<dbReference type="InterPro" id="IPR008286">
    <property type="entry name" value="Prn/Lys/Arg_de-COase_C"/>
</dbReference>
<dbReference type="InterPro" id="IPR000310">
    <property type="entry name" value="Orn/Lys/Arg_deCO2ase_major_dom"/>
</dbReference>
<keyword evidence="5" id="KW-0456">Lyase</keyword>
<evidence type="ECO:0000313" key="8">
    <source>
        <dbReference type="Proteomes" id="UP000253034"/>
    </source>
</evidence>
<dbReference type="CDD" id="cd00615">
    <property type="entry name" value="Orn_deC_like"/>
    <property type="match status" value="1"/>
</dbReference>
<proteinExistence type="inferred from homology"/>
<comment type="caution">
    <text evidence="7">The sequence shown here is derived from an EMBL/GenBank/DDBJ whole genome shotgun (WGS) entry which is preliminary data.</text>
</comment>
<dbReference type="SUPFAM" id="SSF53383">
    <property type="entry name" value="PLP-dependent transferases"/>
    <property type="match status" value="1"/>
</dbReference>
<evidence type="ECO:0000256" key="2">
    <source>
        <dbReference type="ARBA" id="ARBA00010671"/>
    </source>
</evidence>
<evidence type="ECO:0000256" key="5">
    <source>
        <dbReference type="ARBA" id="ARBA00023239"/>
    </source>
</evidence>
<gene>
    <name evidence="7" type="ORF">DFR58_101141</name>
</gene>
<keyword evidence="3" id="KW-0210">Decarboxylase</keyword>
<organism evidence="7 8">
    <name type="scientific">Anaerobacterium chartisolvens</name>
    <dbReference type="NCBI Taxonomy" id="1297424"/>
    <lineage>
        <taxon>Bacteria</taxon>
        <taxon>Bacillati</taxon>
        <taxon>Bacillota</taxon>
        <taxon>Clostridia</taxon>
        <taxon>Eubacteriales</taxon>
        <taxon>Oscillospiraceae</taxon>
        <taxon>Anaerobacterium</taxon>
    </lineage>
</organism>
<evidence type="ECO:0000313" key="7">
    <source>
        <dbReference type="EMBL" id="RCX20939.1"/>
    </source>
</evidence>
<dbReference type="PANTHER" id="PTHR43277:SF4">
    <property type="entry name" value="ARGININE DECARBOXYLASE"/>
    <property type="match status" value="1"/>
</dbReference>
<comment type="similarity">
    <text evidence="2">Belongs to the Orn/Lys/Arg decarboxylase class-I family.</text>
</comment>
<dbReference type="Pfam" id="PF01276">
    <property type="entry name" value="OKR_DC_1"/>
    <property type="match status" value="1"/>
</dbReference>
<dbReference type="InterPro" id="IPR015421">
    <property type="entry name" value="PyrdxlP-dep_Trfase_major"/>
</dbReference>
<dbReference type="Gene3D" id="3.90.100.10">
    <property type="entry name" value="Orn/Lys/Arg decarboxylase, C-terminal domain"/>
    <property type="match status" value="1"/>
</dbReference>
<dbReference type="GO" id="GO:0016831">
    <property type="term" value="F:carboxy-lyase activity"/>
    <property type="evidence" value="ECO:0007669"/>
    <property type="project" value="UniProtKB-KW"/>
</dbReference>
<comment type="cofactor">
    <cofactor evidence="1">
        <name>pyridoxal 5'-phosphate</name>
        <dbReference type="ChEBI" id="CHEBI:597326"/>
    </cofactor>
</comment>
<dbReference type="PANTHER" id="PTHR43277">
    <property type="entry name" value="ARGININE DECARBOXYLASE"/>
    <property type="match status" value="1"/>
</dbReference>
<keyword evidence="8" id="KW-1185">Reference proteome</keyword>
<dbReference type="InterPro" id="IPR036633">
    <property type="entry name" value="Prn/Lys/Arg_de-COase_C_sf"/>
</dbReference>